<sequence>MDTTFFKEHIATNALVPYLKQVYPDGCRVIMDNDPKHSCAAPFMASNGVNWLQTPPESLDMNPIEMVWAHLKGYLKRVHKPTNKAELIDGILTFCRDILTIQICCDTIDHIKKVLPVVIERNGAATNM</sequence>
<dbReference type="GO" id="GO:0003676">
    <property type="term" value="F:nucleic acid binding"/>
    <property type="evidence" value="ECO:0007669"/>
    <property type="project" value="InterPro"/>
</dbReference>
<evidence type="ECO:0008006" key="3">
    <source>
        <dbReference type="Google" id="ProtNLM"/>
    </source>
</evidence>
<dbReference type="OrthoDB" id="6021633at2759"/>
<protein>
    <recommendedName>
        <fullName evidence="3">Tc1-like transposase DDE domain-containing protein</fullName>
    </recommendedName>
</protein>
<gene>
    <name evidence="1" type="ORF">AB205_0103440</name>
</gene>
<organism evidence="1 2">
    <name type="scientific">Aquarana catesbeiana</name>
    <name type="common">American bullfrog</name>
    <name type="synonym">Rana catesbeiana</name>
    <dbReference type="NCBI Taxonomy" id="8400"/>
    <lineage>
        <taxon>Eukaryota</taxon>
        <taxon>Metazoa</taxon>
        <taxon>Chordata</taxon>
        <taxon>Craniata</taxon>
        <taxon>Vertebrata</taxon>
        <taxon>Euteleostomi</taxon>
        <taxon>Amphibia</taxon>
        <taxon>Batrachia</taxon>
        <taxon>Anura</taxon>
        <taxon>Neobatrachia</taxon>
        <taxon>Ranoidea</taxon>
        <taxon>Ranidae</taxon>
        <taxon>Aquarana</taxon>
    </lineage>
</organism>
<evidence type="ECO:0000313" key="2">
    <source>
        <dbReference type="Proteomes" id="UP000228934"/>
    </source>
</evidence>
<accession>A0A2G9QF36</accession>
<reference evidence="2" key="1">
    <citation type="journal article" date="2017" name="Nat. Commun.">
        <title>The North American bullfrog draft genome provides insight into hormonal regulation of long noncoding RNA.</title>
        <authorList>
            <person name="Hammond S.A."/>
            <person name="Warren R.L."/>
            <person name="Vandervalk B.P."/>
            <person name="Kucuk E."/>
            <person name="Khan H."/>
            <person name="Gibb E.A."/>
            <person name="Pandoh P."/>
            <person name="Kirk H."/>
            <person name="Zhao Y."/>
            <person name="Jones M."/>
            <person name="Mungall A.J."/>
            <person name="Coope R."/>
            <person name="Pleasance S."/>
            <person name="Moore R.A."/>
            <person name="Holt R.A."/>
            <person name="Round J.M."/>
            <person name="Ohora S."/>
            <person name="Walle B.V."/>
            <person name="Veldhoen N."/>
            <person name="Helbing C.C."/>
            <person name="Birol I."/>
        </authorList>
    </citation>
    <scope>NUCLEOTIDE SEQUENCE [LARGE SCALE GENOMIC DNA]</scope>
</reference>
<name>A0A2G9QF36_AQUCT</name>
<dbReference type="Gene3D" id="3.30.420.10">
    <property type="entry name" value="Ribonuclease H-like superfamily/Ribonuclease H"/>
    <property type="match status" value="1"/>
</dbReference>
<dbReference type="Proteomes" id="UP000228934">
    <property type="component" value="Unassembled WGS sequence"/>
</dbReference>
<evidence type="ECO:0000313" key="1">
    <source>
        <dbReference type="EMBL" id="PIO14222.1"/>
    </source>
</evidence>
<dbReference type="InterPro" id="IPR036397">
    <property type="entry name" value="RNaseH_sf"/>
</dbReference>
<proteinExistence type="predicted"/>
<dbReference type="AlphaFoldDB" id="A0A2G9QF36"/>
<keyword evidence="2" id="KW-1185">Reference proteome</keyword>
<dbReference type="EMBL" id="KZ059620">
    <property type="protein sequence ID" value="PIO14222.1"/>
    <property type="molecule type" value="Genomic_DNA"/>
</dbReference>